<dbReference type="AlphaFoldDB" id="A0A8S1P2P5"/>
<name>A0A8S1P2P5_9CILI</name>
<dbReference type="EMBL" id="CAJJDN010000067">
    <property type="protein sequence ID" value="CAD8096774.1"/>
    <property type="molecule type" value="Genomic_DNA"/>
</dbReference>
<proteinExistence type="predicted"/>
<comment type="caution">
    <text evidence="1">The sequence shown here is derived from an EMBL/GenBank/DDBJ whole genome shotgun (WGS) entry which is preliminary data.</text>
</comment>
<dbReference type="Proteomes" id="UP000692954">
    <property type="component" value="Unassembled WGS sequence"/>
</dbReference>
<evidence type="ECO:0000313" key="2">
    <source>
        <dbReference type="Proteomes" id="UP000692954"/>
    </source>
</evidence>
<evidence type="ECO:0000313" key="1">
    <source>
        <dbReference type="EMBL" id="CAD8096774.1"/>
    </source>
</evidence>
<accession>A0A8S1P2P5</accession>
<sequence length="222" mass="26205">MKQQKLDQLAQIIKRLEHILDHAQPRNSQHSLFRLFPTFQPDEQTSSEQSTNQIIFDEQATQDYTKNDLKRLSTESVFIKLDYTHISIQLRNILQNCFQNLNIDSVNHISELFLKNTQKDNLYSAVIINQINLIQSVIETHSVCQKFNTAIQNLAIEFNNCNQYDFIEKVITIRSDFFAEINKHKIDETLVPQYNQFQLIKEQQLKIMQTQQAIEQLIQKFC</sequence>
<organism evidence="1 2">
    <name type="scientific">Paramecium sonneborni</name>
    <dbReference type="NCBI Taxonomy" id="65129"/>
    <lineage>
        <taxon>Eukaryota</taxon>
        <taxon>Sar</taxon>
        <taxon>Alveolata</taxon>
        <taxon>Ciliophora</taxon>
        <taxon>Intramacronucleata</taxon>
        <taxon>Oligohymenophorea</taxon>
        <taxon>Peniculida</taxon>
        <taxon>Parameciidae</taxon>
        <taxon>Paramecium</taxon>
    </lineage>
</organism>
<reference evidence="1" key="1">
    <citation type="submission" date="2021-01" db="EMBL/GenBank/DDBJ databases">
        <authorList>
            <consortium name="Genoscope - CEA"/>
            <person name="William W."/>
        </authorList>
    </citation>
    <scope>NUCLEOTIDE SEQUENCE</scope>
</reference>
<protein>
    <submittedName>
        <fullName evidence="1">Uncharacterized protein</fullName>
    </submittedName>
</protein>
<gene>
    <name evidence="1" type="ORF">PSON_ATCC_30995.1.T0670062</name>
</gene>
<dbReference type="OrthoDB" id="301883at2759"/>
<keyword evidence="2" id="KW-1185">Reference proteome</keyword>